<comment type="subunit">
    <text evidence="6">Interacts with GNA12, GNA13, RND1, RND2 and RND3.</text>
</comment>
<dbReference type="Ensembl" id="ENSSHAT00000012172.2">
    <property type="protein sequence ID" value="ENSSHAP00000012074.2"/>
    <property type="gene ID" value="ENSSHAG00000010350.2"/>
</dbReference>
<feature type="region of interest" description="Disordered" evidence="10">
    <location>
        <begin position="305"/>
        <end position="330"/>
    </location>
</feature>
<evidence type="ECO:0000259" key="12">
    <source>
        <dbReference type="PROSITE" id="PS51399"/>
    </source>
</evidence>
<dbReference type="InParanoid" id="G3W9G9"/>
<evidence type="ECO:0000313" key="14">
    <source>
        <dbReference type="Proteomes" id="UP000007648"/>
    </source>
</evidence>
<evidence type="ECO:0000256" key="9">
    <source>
        <dbReference type="ARBA" id="ARBA00081109"/>
    </source>
</evidence>
<dbReference type="SUPFAM" id="SSF102848">
    <property type="entry name" value="NSFL1 (p97 ATPase) cofactor p47, SEP domain"/>
    <property type="match status" value="1"/>
</dbReference>
<dbReference type="Gene3D" id="3.10.20.90">
    <property type="entry name" value="Phosphatidylinositol 3-kinase Catalytic Subunit, Chain A, domain 1"/>
    <property type="match status" value="1"/>
</dbReference>
<reference evidence="13 14" key="1">
    <citation type="journal article" date="2011" name="Proc. Natl. Acad. Sci. U.S.A.">
        <title>Genetic diversity and population structure of the endangered marsupial Sarcophilus harrisii (Tasmanian devil).</title>
        <authorList>
            <person name="Miller W."/>
            <person name="Hayes V.M."/>
            <person name="Ratan A."/>
            <person name="Petersen D.C."/>
            <person name="Wittekindt N.E."/>
            <person name="Miller J."/>
            <person name="Walenz B."/>
            <person name="Knight J."/>
            <person name="Qi J."/>
            <person name="Zhao F."/>
            <person name="Wang Q."/>
            <person name="Bedoya-Reina O.C."/>
            <person name="Katiyar N."/>
            <person name="Tomsho L.P."/>
            <person name="Kasson L.M."/>
            <person name="Hardie R.A."/>
            <person name="Woodbridge P."/>
            <person name="Tindall E.A."/>
            <person name="Bertelsen M.F."/>
            <person name="Dixon D."/>
            <person name="Pyecroft S."/>
            <person name="Helgen K.M."/>
            <person name="Lesk A.M."/>
            <person name="Pringle T.H."/>
            <person name="Patterson N."/>
            <person name="Zhang Y."/>
            <person name="Kreiss A."/>
            <person name="Woods G.M."/>
            <person name="Jones M.E."/>
            <person name="Schuster S.C."/>
        </authorList>
    </citation>
    <scope>NUCLEOTIDE SEQUENCE [LARGE SCALE GENOMIC DNA]</scope>
</reference>
<dbReference type="AlphaFoldDB" id="G3W9G9"/>
<dbReference type="FunFam" id="3.30.420.210:FF:000003">
    <property type="entry name" value="UBX domain protein 11"/>
    <property type="match status" value="1"/>
</dbReference>
<dbReference type="InterPro" id="IPR036241">
    <property type="entry name" value="NSFL1C_SEP_dom_sf"/>
</dbReference>
<evidence type="ECO:0000259" key="11">
    <source>
        <dbReference type="PROSITE" id="PS50033"/>
    </source>
</evidence>
<evidence type="ECO:0000256" key="2">
    <source>
        <dbReference type="ARBA" id="ARBA00022490"/>
    </source>
</evidence>
<evidence type="ECO:0000256" key="3">
    <source>
        <dbReference type="ARBA" id="ARBA00023054"/>
    </source>
</evidence>
<dbReference type="GO" id="GO:0005856">
    <property type="term" value="C:cytoskeleton"/>
    <property type="evidence" value="ECO:0007669"/>
    <property type="project" value="UniProtKB-SubCell"/>
</dbReference>
<feature type="region of interest" description="Disordered" evidence="10">
    <location>
        <begin position="1"/>
        <end position="75"/>
    </location>
</feature>
<comment type="subcellular location">
    <subcellularLocation>
        <location evidence="1">Cytoplasm</location>
        <location evidence="1">Cytoskeleton</location>
    </subcellularLocation>
</comment>
<dbReference type="GO" id="GO:0043161">
    <property type="term" value="P:proteasome-mediated ubiquitin-dependent protein catabolic process"/>
    <property type="evidence" value="ECO:0007669"/>
    <property type="project" value="TreeGrafter"/>
</dbReference>
<evidence type="ECO:0000256" key="1">
    <source>
        <dbReference type="ARBA" id="ARBA00004245"/>
    </source>
</evidence>
<dbReference type="InterPro" id="IPR029071">
    <property type="entry name" value="Ubiquitin-like_domsf"/>
</dbReference>
<dbReference type="PROSITE" id="PS51399">
    <property type="entry name" value="SEP"/>
    <property type="match status" value="1"/>
</dbReference>
<dbReference type="GO" id="GO:0043130">
    <property type="term" value="F:ubiquitin binding"/>
    <property type="evidence" value="ECO:0007669"/>
    <property type="project" value="TreeGrafter"/>
</dbReference>
<dbReference type="SMART" id="SM00166">
    <property type="entry name" value="UBX"/>
    <property type="match status" value="1"/>
</dbReference>
<dbReference type="OrthoDB" id="25887at2759"/>
<dbReference type="SUPFAM" id="SSF54236">
    <property type="entry name" value="Ubiquitin-like"/>
    <property type="match status" value="1"/>
</dbReference>
<dbReference type="GeneID" id="100921068"/>
<sequence length="496" mass="55316">MSSPLASLSKTRRVPLQSDVQNSGRRALSSRMKIFGEEEDDLSSDGLSSEERSPGPGSNKEKSFHVGRSGSLPPDMGLVSSLVKRLNELEQKVKTQAEEINLKDQWIKTLKLKIKNLQPGEEDQKNSTNTEELEAKCQHLQKQVHEMERFLNDYGLEWVGEPSETEMEMETDLEAEKWTLKKTWKPGESTVPAPTVDFDELLENLRDLSLLAGEGQSLVHTSSSMAVLKTPEPVPLTLYQNGIIMFNGPFRPFSDVSTQQCIQDILDGFFPSELKKIYPSGVPFQVTDLRSVVYQEKQLPKVFSGPGYVTGTPNSKETKKLNDQSAAENPLPFVGNTFPQTSTITKEQFLKKLPKFVIRHGEVIEVREPIRETLEGCTGPQEILVETESPGPQGDGPEAPRLRQSSTEIPTTTLRIKSENGEQTFVLPMSPLDTIGDIRRYLAQARNMDPATFEIFTVFPPTVYTDDSKTLQACGLVPNAILLLRPPRTPHPVPSL</sequence>
<dbReference type="HOGENOM" id="CLU_044433_1_0_1"/>
<evidence type="ECO:0000313" key="13">
    <source>
        <dbReference type="Ensembl" id="ENSSHAP00000012074.2"/>
    </source>
</evidence>
<accession>G3W9G9</accession>
<evidence type="ECO:0000256" key="8">
    <source>
        <dbReference type="ARBA" id="ARBA00075811"/>
    </source>
</evidence>
<dbReference type="KEGG" id="shr:100921068"/>
<dbReference type="InterPro" id="IPR001012">
    <property type="entry name" value="UBX_dom"/>
</dbReference>
<organism evidence="13 14">
    <name type="scientific">Sarcophilus harrisii</name>
    <name type="common">Tasmanian devil</name>
    <name type="synonym">Sarcophilus laniarius</name>
    <dbReference type="NCBI Taxonomy" id="9305"/>
    <lineage>
        <taxon>Eukaryota</taxon>
        <taxon>Metazoa</taxon>
        <taxon>Chordata</taxon>
        <taxon>Craniata</taxon>
        <taxon>Vertebrata</taxon>
        <taxon>Euteleostomi</taxon>
        <taxon>Mammalia</taxon>
        <taxon>Metatheria</taxon>
        <taxon>Dasyuromorphia</taxon>
        <taxon>Dasyuridae</taxon>
        <taxon>Sarcophilus</taxon>
    </lineage>
</organism>
<reference evidence="13" key="2">
    <citation type="submission" date="2025-08" db="UniProtKB">
        <authorList>
            <consortium name="Ensembl"/>
        </authorList>
    </citation>
    <scope>IDENTIFICATION</scope>
</reference>
<dbReference type="GeneTree" id="ENSGT00520000055567"/>
<dbReference type="CTD" id="91544"/>
<keyword evidence="4" id="KW-0206">Cytoskeleton</keyword>
<reference evidence="13" key="3">
    <citation type="submission" date="2025-09" db="UniProtKB">
        <authorList>
            <consortium name="Ensembl"/>
        </authorList>
    </citation>
    <scope>IDENTIFICATION</scope>
</reference>
<dbReference type="CDD" id="cd17077">
    <property type="entry name" value="UBX_UBXN11"/>
    <property type="match status" value="1"/>
</dbReference>
<dbReference type="RefSeq" id="XP_031818389.1">
    <property type="nucleotide sequence ID" value="XM_031962529.1"/>
</dbReference>
<dbReference type="RefSeq" id="XP_031818390.1">
    <property type="nucleotide sequence ID" value="XM_031962530.1"/>
</dbReference>
<dbReference type="Pfam" id="PF00789">
    <property type="entry name" value="UBX"/>
    <property type="match status" value="1"/>
</dbReference>
<evidence type="ECO:0000256" key="7">
    <source>
        <dbReference type="ARBA" id="ARBA00073759"/>
    </source>
</evidence>
<dbReference type="Proteomes" id="UP000007648">
    <property type="component" value="Unassembled WGS sequence"/>
</dbReference>
<feature type="domain" description="SEP" evidence="12">
    <location>
        <begin position="231"/>
        <end position="295"/>
    </location>
</feature>
<evidence type="ECO:0000256" key="6">
    <source>
        <dbReference type="ARBA" id="ARBA00062345"/>
    </source>
</evidence>
<dbReference type="Pfam" id="PF08059">
    <property type="entry name" value="SEP"/>
    <property type="match status" value="1"/>
</dbReference>
<dbReference type="RefSeq" id="XP_031818387.1">
    <property type="nucleotide sequence ID" value="XM_031962527.1"/>
</dbReference>
<name>G3W9G9_SARHA</name>
<feature type="compositionally biased region" description="Basic and acidic residues" evidence="10">
    <location>
        <begin position="49"/>
        <end position="64"/>
    </location>
</feature>
<dbReference type="RefSeq" id="XP_031818391.1">
    <property type="nucleotide sequence ID" value="XM_031962531.1"/>
</dbReference>
<evidence type="ECO:0000256" key="4">
    <source>
        <dbReference type="ARBA" id="ARBA00023212"/>
    </source>
</evidence>
<dbReference type="PROSITE" id="PS50033">
    <property type="entry name" value="UBX"/>
    <property type="match status" value="1"/>
</dbReference>
<evidence type="ECO:0000256" key="10">
    <source>
        <dbReference type="SAM" id="MobiDB-lite"/>
    </source>
</evidence>
<feature type="region of interest" description="Disordered" evidence="10">
    <location>
        <begin position="384"/>
        <end position="409"/>
    </location>
</feature>
<evidence type="ECO:0000256" key="5">
    <source>
        <dbReference type="ARBA" id="ARBA00059434"/>
    </source>
</evidence>
<dbReference type="PANTHER" id="PTHR23333:SF4">
    <property type="entry name" value="UBX DOMAIN-CONTAINING PROTEIN 11"/>
    <property type="match status" value="1"/>
</dbReference>
<feature type="domain" description="UBX" evidence="11">
    <location>
        <begin position="407"/>
        <end position="484"/>
    </location>
</feature>
<keyword evidence="14" id="KW-1185">Reference proteome</keyword>
<protein>
    <recommendedName>
        <fullName evidence="7">UBX domain-containing protein 11</fullName>
    </recommendedName>
    <alternativeName>
        <fullName evidence="9">Socius</fullName>
    </alternativeName>
    <alternativeName>
        <fullName evidence="8">UBX domain-containing protein 5</fullName>
    </alternativeName>
</protein>
<keyword evidence="2" id="KW-0963">Cytoplasm</keyword>
<proteinExistence type="predicted"/>
<dbReference type="FunCoup" id="G3W9G9">
    <property type="interactions" value="446"/>
</dbReference>
<keyword evidence="3" id="KW-0175">Coiled coil</keyword>
<dbReference type="Gene3D" id="3.30.420.210">
    <property type="entry name" value="SEP domain"/>
    <property type="match status" value="1"/>
</dbReference>
<dbReference type="InterPro" id="IPR012989">
    <property type="entry name" value="SEP_domain"/>
</dbReference>
<dbReference type="RefSeq" id="XP_031818388.1">
    <property type="nucleotide sequence ID" value="XM_031962528.1"/>
</dbReference>
<comment type="function">
    <text evidence="5">May be involved in the reorganization of actin cytoskeleton mediated by RND1, RND2 and RND3. Promotes RHOA activation mediated by GNA12 and GNA13.</text>
</comment>
<dbReference type="PANTHER" id="PTHR23333">
    <property type="entry name" value="UBX DOMAIN CONTAINING PROTEIN"/>
    <property type="match status" value="1"/>
</dbReference>
<gene>
    <name evidence="13" type="primary">UBXN11</name>
</gene>